<organism evidence="1 2">
    <name type="scientific">Pseudobacteriovorax antillogorgiicola</name>
    <dbReference type="NCBI Taxonomy" id="1513793"/>
    <lineage>
        <taxon>Bacteria</taxon>
        <taxon>Pseudomonadati</taxon>
        <taxon>Bdellovibrionota</taxon>
        <taxon>Oligoflexia</taxon>
        <taxon>Oligoflexales</taxon>
        <taxon>Pseudobacteriovoracaceae</taxon>
        <taxon>Pseudobacteriovorax</taxon>
    </lineage>
</organism>
<proteinExistence type="predicted"/>
<dbReference type="AlphaFoldDB" id="A0A1Y6C338"/>
<dbReference type="Proteomes" id="UP000192907">
    <property type="component" value="Unassembled WGS sequence"/>
</dbReference>
<sequence length="173" mass="19603">MTRRRDYIASFLILSLILGISFVQNSYGATSKNQLEMYLPAVSATAVNELTVWQTVDIKLERRKDAEVIYLAEEGNTLTQLYIDRANSSMTILGVGRAPLVESLDDEGMKWSMKEEQYLESRGLVFRKADVVLDRRGRTCILKYDVQKSAGIHSIINLQGELRVPCLKTMISH</sequence>
<accession>A0A1Y6C338</accession>
<evidence type="ECO:0000313" key="2">
    <source>
        <dbReference type="Proteomes" id="UP000192907"/>
    </source>
</evidence>
<gene>
    <name evidence="1" type="ORF">SAMN06296036_110161</name>
</gene>
<name>A0A1Y6C338_9BACT</name>
<protein>
    <submittedName>
        <fullName evidence="1">Uncharacterized protein</fullName>
    </submittedName>
</protein>
<reference evidence="2" key="1">
    <citation type="submission" date="2017-04" db="EMBL/GenBank/DDBJ databases">
        <authorList>
            <person name="Varghese N."/>
            <person name="Submissions S."/>
        </authorList>
    </citation>
    <scope>NUCLEOTIDE SEQUENCE [LARGE SCALE GENOMIC DNA]</scope>
    <source>
        <strain evidence="2">RKEM611</strain>
    </source>
</reference>
<keyword evidence="2" id="KW-1185">Reference proteome</keyword>
<dbReference type="STRING" id="1513793.SAMN06296036_110161"/>
<evidence type="ECO:0000313" key="1">
    <source>
        <dbReference type="EMBL" id="SMF34773.1"/>
    </source>
</evidence>
<dbReference type="EMBL" id="FWZT01000010">
    <property type="protein sequence ID" value="SMF34773.1"/>
    <property type="molecule type" value="Genomic_DNA"/>
</dbReference>
<dbReference type="RefSeq" id="WP_132320945.1">
    <property type="nucleotide sequence ID" value="NZ_FWZT01000010.1"/>
</dbReference>